<dbReference type="AlphaFoldDB" id="A0AAU9SI45"/>
<evidence type="ECO:0000256" key="1">
    <source>
        <dbReference type="ARBA" id="ARBA00022679"/>
    </source>
</evidence>
<dbReference type="EMBL" id="OU466861">
    <property type="protein sequence ID" value="CAH2064500.1"/>
    <property type="molecule type" value="Genomic_DNA"/>
</dbReference>
<organism evidence="2 3">
    <name type="scientific">Thlaspi arvense</name>
    <name type="common">Field penny-cress</name>
    <dbReference type="NCBI Taxonomy" id="13288"/>
    <lineage>
        <taxon>Eukaryota</taxon>
        <taxon>Viridiplantae</taxon>
        <taxon>Streptophyta</taxon>
        <taxon>Embryophyta</taxon>
        <taxon>Tracheophyta</taxon>
        <taxon>Spermatophyta</taxon>
        <taxon>Magnoliopsida</taxon>
        <taxon>eudicotyledons</taxon>
        <taxon>Gunneridae</taxon>
        <taxon>Pentapetalae</taxon>
        <taxon>rosids</taxon>
        <taxon>malvids</taxon>
        <taxon>Brassicales</taxon>
        <taxon>Brassicaceae</taxon>
        <taxon>Thlaspideae</taxon>
        <taxon>Thlaspi</taxon>
    </lineage>
</organism>
<keyword evidence="3" id="KW-1185">Reference proteome</keyword>
<dbReference type="Proteomes" id="UP000836841">
    <property type="component" value="Chromosome 5"/>
</dbReference>
<evidence type="ECO:0000313" key="3">
    <source>
        <dbReference type="Proteomes" id="UP000836841"/>
    </source>
</evidence>
<reference evidence="2 3" key="1">
    <citation type="submission" date="2022-03" db="EMBL/GenBank/DDBJ databases">
        <authorList>
            <person name="Nunn A."/>
            <person name="Chopra R."/>
            <person name="Nunn A."/>
            <person name="Contreras Garrido A."/>
        </authorList>
    </citation>
    <scope>NUCLEOTIDE SEQUENCE [LARGE SCALE GENOMIC DNA]</scope>
</reference>
<proteinExistence type="predicted"/>
<dbReference type="Gene3D" id="3.30.559.10">
    <property type="entry name" value="Chloramphenicol acetyltransferase-like domain"/>
    <property type="match status" value="2"/>
</dbReference>
<gene>
    <name evidence="2" type="ORF">TAV2_LOCUS17290</name>
</gene>
<dbReference type="InterPro" id="IPR051283">
    <property type="entry name" value="Sec_Metabolite_Acyltrans"/>
</dbReference>
<dbReference type="Pfam" id="PF02458">
    <property type="entry name" value="Transferase"/>
    <property type="match status" value="2"/>
</dbReference>
<accession>A0AAU9SI45</accession>
<evidence type="ECO:0000313" key="2">
    <source>
        <dbReference type="EMBL" id="CAH2064500.1"/>
    </source>
</evidence>
<keyword evidence="1" id="KW-0808">Transferase</keyword>
<protein>
    <submittedName>
        <fullName evidence="2">Uncharacterized protein</fullName>
    </submittedName>
</protein>
<sequence>MADVTVISSSIVRPENINQSCREKIHLTPFDYTHVDYTQRGLLFPKPDPETRFISRLKTSLSSALDVYFPFAGRLGKVDNQDDSTVSFHVDCNGSAAKFVHAIAESVSPLLALQVTEMKDGVFISFGYNHMVADGASIWNFFRAWSKICSNGQSEDLDRPLVLKGWFVDGIDFPIRIPVSEIQTKMASSGEKSTEGRVFHFTKRNISDLKAKSTAKVALVT</sequence>
<dbReference type="PANTHER" id="PTHR31896:SF31">
    <property type="entry name" value="HXXXD-TYPE ACYL-TRANSFERASE FAMILY PROTEIN"/>
    <property type="match status" value="1"/>
</dbReference>
<name>A0AAU9SI45_THLAR</name>
<dbReference type="InterPro" id="IPR023213">
    <property type="entry name" value="CAT-like_dom_sf"/>
</dbReference>
<dbReference type="PANTHER" id="PTHR31896">
    <property type="entry name" value="FAMILY REGULATORY PROTEIN, PUTATIVE (AFU_ORTHOLOGUE AFUA_3G14730)-RELATED"/>
    <property type="match status" value="1"/>
</dbReference>
<dbReference type="GO" id="GO:0016740">
    <property type="term" value="F:transferase activity"/>
    <property type="evidence" value="ECO:0007669"/>
    <property type="project" value="UniProtKB-KW"/>
</dbReference>